<dbReference type="InterPro" id="IPR045076">
    <property type="entry name" value="MutS"/>
</dbReference>
<feature type="chain" id="PRO_5012971129" description="DNA mismatch repair protein MSH3" evidence="11">
    <location>
        <begin position="19"/>
        <end position="920"/>
    </location>
</feature>
<evidence type="ECO:0000256" key="5">
    <source>
        <dbReference type="ARBA" id="ARBA00023125"/>
    </source>
</evidence>
<dbReference type="SMART" id="SM00534">
    <property type="entry name" value="MUTSac"/>
    <property type="match status" value="1"/>
</dbReference>
<gene>
    <name evidence="13" type="ORF">CDD80_4104</name>
</gene>
<dbReference type="Pfam" id="PF05190">
    <property type="entry name" value="MutS_IV"/>
    <property type="match status" value="1"/>
</dbReference>
<dbReference type="Proteomes" id="UP000226431">
    <property type="component" value="Unassembled WGS sequence"/>
</dbReference>
<dbReference type="SMART" id="SM00533">
    <property type="entry name" value="MUTSd"/>
    <property type="match status" value="1"/>
</dbReference>
<dbReference type="Pfam" id="PF05192">
    <property type="entry name" value="MutS_III"/>
    <property type="match status" value="1"/>
</dbReference>
<dbReference type="GO" id="GO:0140664">
    <property type="term" value="F:ATP-dependent DNA damage sensor activity"/>
    <property type="evidence" value="ECO:0007669"/>
    <property type="project" value="InterPro"/>
</dbReference>
<accession>A0A2C5XHX3</accession>
<evidence type="ECO:0000256" key="2">
    <source>
        <dbReference type="ARBA" id="ARBA00022151"/>
    </source>
</evidence>
<comment type="similarity">
    <text evidence="1">Belongs to the DNA mismatch repair MutS family. MSH3 subfamily.</text>
</comment>
<dbReference type="InterPro" id="IPR007861">
    <property type="entry name" value="DNA_mismatch_repair_MutS_clamp"/>
</dbReference>
<keyword evidence="4" id="KW-0067">ATP-binding</keyword>
<evidence type="ECO:0000313" key="13">
    <source>
        <dbReference type="EMBL" id="PHH73009.1"/>
    </source>
</evidence>
<evidence type="ECO:0000259" key="12">
    <source>
        <dbReference type="PROSITE" id="PS00486"/>
    </source>
</evidence>
<keyword evidence="6" id="KW-0469">Meiosis</keyword>
<feature type="signal peptide" evidence="11">
    <location>
        <begin position="1"/>
        <end position="18"/>
    </location>
</feature>
<feature type="region of interest" description="Disordered" evidence="10">
    <location>
        <begin position="105"/>
        <end position="149"/>
    </location>
</feature>
<comment type="caution">
    <text evidence="13">The sequence shown here is derived from an EMBL/GenBank/DDBJ whole genome shotgun (WGS) entry which is preliminary data.</text>
</comment>
<dbReference type="InterPro" id="IPR000432">
    <property type="entry name" value="DNA_mismatch_repair_MutS_C"/>
</dbReference>
<dbReference type="STRING" id="2004952.A0A2C5XHX3"/>
<protein>
    <recommendedName>
        <fullName evidence="2 9">DNA mismatch repair protein MSH3</fullName>
    </recommendedName>
    <alternativeName>
        <fullName evidence="2 9">DNA mismatch repair protein MSH3</fullName>
    </alternativeName>
    <alternativeName>
        <fullName evidence="8">MutS protein homolog 3</fullName>
    </alternativeName>
</protein>
<dbReference type="SUPFAM" id="SSF52540">
    <property type="entry name" value="P-loop containing nucleoside triphosphate hydrolases"/>
    <property type="match status" value="1"/>
</dbReference>
<keyword evidence="11" id="KW-0732">Signal</keyword>
<evidence type="ECO:0000256" key="8">
    <source>
        <dbReference type="ARBA" id="ARBA00029792"/>
    </source>
</evidence>
<feature type="compositionally biased region" description="Low complexity" evidence="10">
    <location>
        <begin position="114"/>
        <end position="133"/>
    </location>
</feature>
<dbReference type="Pfam" id="PF05188">
    <property type="entry name" value="MutS_II"/>
    <property type="match status" value="1"/>
</dbReference>
<evidence type="ECO:0000313" key="14">
    <source>
        <dbReference type="Proteomes" id="UP000226431"/>
    </source>
</evidence>
<dbReference type="InterPro" id="IPR036678">
    <property type="entry name" value="MutS_con_dom_sf"/>
</dbReference>
<evidence type="ECO:0000256" key="6">
    <source>
        <dbReference type="ARBA" id="ARBA00023254"/>
    </source>
</evidence>
<name>A0A2C5XHX3_9HYPO</name>
<dbReference type="InterPro" id="IPR007696">
    <property type="entry name" value="DNA_mismatch_repair_MutS_core"/>
</dbReference>
<reference evidence="13 14" key="1">
    <citation type="submission" date="2017-06" db="EMBL/GenBank/DDBJ databases">
        <title>Ant-infecting Ophiocordyceps genomes reveal a high diversity of potential behavioral manipulation genes and a possible major role for enterotoxins.</title>
        <authorList>
            <person name="De Bekker C."/>
            <person name="Evans H.C."/>
            <person name="Brachmann A."/>
            <person name="Hughes D.P."/>
        </authorList>
    </citation>
    <scope>NUCLEOTIDE SEQUENCE [LARGE SCALE GENOMIC DNA]</scope>
    <source>
        <strain evidence="13 14">Map16</strain>
    </source>
</reference>
<dbReference type="EMBL" id="NJES01000376">
    <property type="protein sequence ID" value="PHH73009.1"/>
    <property type="molecule type" value="Genomic_DNA"/>
</dbReference>
<evidence type="ECO:0000256" key="9">
    <source>
        <dbReference type="ARBA" id="ARBA00073774"/>
    </source>
</evidence>
<dbReference type="GO" id="GO:0030983">
    <property type="term" value="F:mismatched DNA binding"/>
    <property type="evidence" value="ECO:0007669"/>
    <property type="project" value="InterPro"/>
</dbReference>
<sequence>MKHLLLLVGFFIFGAAKSQTVCLTPKTCYQQNVGCLSNGPMFDEETSQIVDNAHLIKALSAMSRRDSFTDSTSSAYFGSSSQFSQNVSSSGSTLAAGHDELRQRAPQYTPSMISTSLSTGRSASRASTSLTGTRPSTASGRSKSRAGTASSILGLGEQQNIICALGESRGITPSVGVAFVNASLGEVVLSQICDNQSYVKTIHKIQMLTPSRIIFMSSACPPQKSSTLFTLIQELVPEARCDAFDRSAWSENAGLDYINRLACPPDVEPVKVALQGKYYSICCFAAAMKYLDHQFSIGFAPHSLRVRYQPSEDTMMIDISAIQSLEIMQNLVNHKSKDCLYGLLNHTSTPMGARMLRSNILQPPTLPDSFIVPRYEALEELTTNEEMFRELIILPSDATMVQMEEEIGQILMLKSFLESAPKLFKALRPAKSALLAKIRDLCHPEVTGPVLAGILHVFEADVTYLKSPLDLRNQRIFAVKTGISGMLDVTRQTYKELTEEVHQHVDRLNDEFRIRATLKFDNGRKYWLRIKAKDFQGGSLPPVFINQVRKRDVVECQTLDLVKLNVRLSDTSNEAVIRSDAVVRDLMQDLRQASPQLFRVCESVALVDMIASFAQLATTQGYIRPEITDTLALKSARHPIMDKTLEGSFVPNDYYATEQYGFHVVTGCNMSGKSTYIRSVALLQIMAQIGCFVPAEYASFPVIRNVFARVSLDDSIEASLSTFSVEMREMAFLLRNVDKDSLAIIDELGRGTSTNDGLAIAMAMSEALVETRASVWFATHFVDVARVLGQRAGVLKLHLATETSETDDGLPHLKMLYKATAGTVDERQHYGIHLARAVGLQPSFIERAEAVAKALRRTREESRQSCESRRLVARRKLLLNLYGALVQARDSGSEEALPGYLQRLQEEFVYRMEELDDMKM</sequence>
<dbReference type="InterPro" id="IPR027417">
    <property type="entry name" value="P-loop_NTPase"/>
</dbReference>
<dbReference type="SUPFAM" id="SSF53150">
    <property type="entry name" value="DNA repair protein MutS, domain II"/>
    <property type="match status" value="1"/>
</dbReference>
<evidence type="ECO:0000256" key="4">
    <source>
        <dbReference type="ARBA" id="ARBA00022840"/>
    </source>
</evidence>
<keyword evidence="3" id="KW-0547">Nucleotide-binding</keyword>
<dbReference type="Pfam" id="PF00488">
    <property type="entry name" value="MutS_V"/>
    <property type="match status" value="1"/>
</dbReference>
<feature type="compositionally biased region" description="Polar residues" evidence="10">
    <location>
        <begin position="134"/>
        <end position="149"/>
    </location>
</feature>
<dbReference type="GO" id="GO:0007131">
    <property type="term" value="P:reciprocal meiotic recombination"/>
    <property type="evidence" value="ECO:0007669"/>
    <property type="project" value="TreeGrafter"/>
</dbReference>
<dbReference type="SUPFAM" id="SSF48334">
    <property type="entry name" value="DNA repair protein MutS, domain III"/>
    <property type="match status" value="1"/>
</dbReference>
<evidence type="ECO:0000256" key="10">
    <source>
        <dbReference type="SAM" id="MobiDB-lite"/>
    </source>
</evidence>
<dbReference type="InterPro" id="IPR036187">
    <property type="entry name" value="DNA_mismatch_repair_MutS_sf"/>
</dbReference>
<keyword evidence="5" id="KW-0238">DNA-binding</keyword>
<dbReference type="PROSITE" id="PS00486">
    <property type="entry name" value="DNA_MISMATCH_REPAIR_2"/>
    <property type="match status" value="1"/>
</dbReference>
<comment type="subunit">
    <text evidence="7">Heterodimer consisting of MSH2-MSH3 (MutS beta). Forms a ternary complex with MutL alpha (MLH1-PMS1).</text>
</comment>
<dbReference type="Gene3D" id="1.10.1420.10">
    <property type="match status" value="2"/>
</dbReference>
<dbReference type="PANTHER" id="PTHR11361">
    <property type="entry name" value="DNA MISMATCH REPAIR PROTEIN MUTS FAMILY MEMBER"/>
    <property type="match status" value="1"/>
</dbReference>
<dbReference type="GO" id="GO:0005634">
    <property type="term" value="C:nucleus"/>
    <property type="evidence" value="ECO:0007669"/>
    <property type="project" value="TreeGrafter"/>
</dbReference>
<dbReference type="FunFam" id="3.40.50.300:FF:000870">
    <property type="entry name" value="MutS protein homolog 4"/>
    <property type="match status" value="1"/>
</dbReference>
<evidence type="ECO:0000256" key="11">
    <source>
        <dbReference type="SAM" id="SignalP"/>
    </source>
</evidence>
<dbReference type="PANTHER" id="PTHR11361:SF21">
    <property type="entry name" value="MUTS PROTEIN HOMOLOG 4"/>
    <property type="match status" value="1"/>
</dbReference>
<keyword evidence="14" id="KW-1185">Reference proteome</keyword>
<dbReference type="OrthoDB" id="276261at2759"/>
<dbReference type="Gene3D" id="3.30.420.110">
    <property type="entry name" value="MutS, connector domain"/>
    <property type="match status" value="1"/>
</dbReference>
<dbReference type="InterPro" id="IPR007860">
    <property type="entry name" value="DNA_mmatch_repair_MutS_con_dom"/>
</dbReference>
<evidence type="ECO:0000256" key="1">
    <source>
        <dbReference type="ARBA" id="ARBA00007094"/>
    </source>
</evidence>
<dbReference type="GO" id="GO:0006298">
    <property type="term" value="P:mismatch repair"/>
    <property type="evidence" value="ECO:0007669"/>
    <property type="project" value="InterPro"/>
</dbReference>
<feature type="domain" description="DNA mismatch repair proteins mutS family" evidence="12">
    <location>
        <begin position="741"/>
        <end position="757"/>
    </location>
</feature>
<dbReference type="Gene3D" id="3.40.50.300">
    <property type="entry name" value="P-loop containing nucleotide triphosphate hydrolases"/>
    <property type="match status" value="1"/>
</dbReference>
<evidence type="ECO:0000256" key="3">
    <source>
        <dbReference type="ARBA" id="ARBA00022741"/>
    </source>
</evidence>
<dbReference type="AlphaFoldDB" id="A0A2C5XHX3"/>
<proteinExistence type="inferred from homology"/>
<evidence type="ECO:0000256" key="7">
    <source>
        <dbReference type="ARBA" id="ARBA00025902"/>
    </source>
</evidence>
<organism evidence="13 14">
    <name type="scientific">Ophiocordyceps camponoti-rufipedis</name>
    <dbReference type="NCBI Taxonomy" id="2004952"/>
    <lineage>
        <taxon>Eukaryota</taxon>
        <taxon>Fungi</taxon>
        <taxon>Dikarya</taxon>
        <taxon>Ascomycota</taxon>
        <taxon>Pezizomycotina</taxon>
        <taxon>Sordariomycetes</taxon>
        <taxon>Hypocreomycetidae</taxon>
        <taxon>Hypocreales</taxon>
        <taxon>Ophiocordycipitaceae</taxon>
        <taxon>Ophiocordyceps</taxon>
    </lineage>
</organism>
<dbReference type="GO" id="GO:0005524">
    <property type="term" value="F:ATP binding"/>
    <property type="evidence" value="ECO:0007669"/>
    <property type="project" value="UniProtKB-KW"/>
</dbReference>